<dbReference type="PROSITE" id="PS51186">
    <property type="entry name" value="GNAT"/>
    <property type="match status" value="1"/>
</dbReference>
<dbReference type="InterPro" id="IPR016181">
    <property type="entry name" value="Acyl_CoA_acyltransferase"/>
</dbReference>
<dbReference type="SUPFAM" id="SSF56059">
    <property type="entry name" value="Glutathione synthetase ATP-binding domain-like"/>
    <property type="match status" value="1"/>
</dbReference>
<dbReference type="InterPro" id="IPR013815">
    <property type="entry name" value="ATP_grasp_subdomain_1"/>
</dbReference>
<dbReference type="Pfam" id="PF13302">
    <property type="entry name" value="Acetyltransf_3"/>
    <property type="match status" value="1"/>
</dbReference>
<accession>A0A971S0D3</accession>
<evidence type="ECO:0000313" key="8">
    <source>
        <dbReference type="EMBL" id="NLW35225.1"/>
    </source>
</evidence>
<dbReference type="GO" id="GO:0046872">
    <property type="term" value="F:metal ion binding"/>
    <property type="evidence" value="ECO:0007669"/>
    <property type="project" value="InterPro"/>
</dbReference>
<dbReference type="EMBL" id="JAAYEE010000115">
    <property type="protein sequence ID" value="NLW35225.1"/>
    <property type="molecule type" value="Genomic_DNA"/>
</dbReference>
<dbReference type="InterPro" id="IPR036291">
    <property type="entry name" value="NAD(P)-bd_dom_sf"/>
</dbReference>
<dbReference type="InterPro" id="IPR003781">
    <property type="entry name" value="CoA-bd"/>
</dbReference>
<dbReference type="CDD" id="cd04301">
    <property type="entry name" value="NAT_SF"/>
    <property type="match status" value="1"/>
</dbReference>
<keyword evidence="3 5" id="KW-0067">ATP-binding</keyword>
<dbReference type="Gene3D" id="3.40.50.261">
    <property type="entry name" value="Succinyl-CoA synthetase domains"/>
    <property type="match status" value="2"/>
</dbReference>
<dbReference type="InterPro" id="IPR051538">
    <property type="entry name" value="Acyl-CoA_Synth/Transferase"/>
</dbReference>
<dbReference type="Pfam" id="PF13607">
    <property type="entry name" value="Succ_CoA_lig"/>
    <property type="match status" value="1"/>
</dbReference>
<dbReference type="InterPro" id="IPR043938">
    <property type="entry name" value="Ligase_CoA_dom"/>
</dbReference>
<keyword evidence="2 5" id="KW-0547">Nucleotide-binding</keyword>
<dbReference type="PANTHER" id="PTHR43334">
    <property type="entry name" value="ACETATE--COA LIGASE [ADP-FORMING]"/>
    <property type="match status" value="1"/>
</dbReference>
<dbReference type="Pfam" id="PF13380">
    <property type="entry name" value="CoA_binding_2"/>
    <property type="match status" value="1"/>
</dbReference>
<dbReference type="Gene3D" id="3.40.50.720">
    <property type="entry name" value="NAD(P)-binding Rossmann-like Domain"/>
    <property type="match status" value="1"/>
</dbReference>
<comment type="caution">
    <text evidence="8">The sequence shown here is derived from an EMBL/GenBank/DDBJ whole genome shotgun (WGS) entry which is preliminary data.</text>
</comment>
<evidence type="ECO:0000256" key="1">
    <source>
        <dbReference type="ARBA" id="ARBA00022598"/>
    </source>
</evidence>
<reference evidence="8" key="2">
    <citation type="submission" date="2020-01" db="EMBL/GenBank/DDBJ databases">
        <authorList>
            <person name="Campanaro S."/>
        </authorList>
    </citation>
    <scope>NUCLEOTIDE SEQUENCE</scope>
    <source>
        <strain evidence="8">AS06rmzACSIP_7</strain>
    </source>
</reference>
<dbReference type="PROSITE" id="PS50975">
    <property type="entry name" value="ATP_GRASP"/>
    <property type="match status" value="1"/>
</dbReference>
<keyword evidence="1 8" id="KW-0436">Ligase</keyword>
<feature type="domain" description="ATP-grasp" evidence="6">
    <location>
        <begin position="495"/>
        <end position="531"/>
    </location>
</feature>
<dbReference type="FunFam" id="3.30.1490.20:FF:000020">
    <property type="entry name" value="Protein lysine acetyltransferase"/>
    <property type="match status" value="1"/>
</dbReference>
<dbReference type="AlphaFoldDB" id="A0A971S0D3"/>
<reference evidence="8" key="1">
    <citation type="journal article" date="2020" name="Biotechnol. Biofuels">
        <title>New insights from the biogas microbiome by comprehensive genome-resolved metagenomics of nearly 1600 species originating from multiple anaerobic digesters.</title>
        <authorList>
            <person name="Campanaro S."/>
            <person name="Treu L."/>
            <person name="Rodriguez-R L.M."/>
            <person name="Kovalovszki A."/>
            <person name="Ziels R.M."/>
            <person name="Maus I."/>
            <person name="Zhu X."/>
            <person name="Kougias P.G."/>
            <person name="Basile A."/>
            <person name="Luo G."/>
            <person name="Schluter A."/>
            <person name="Konstantinidis K.T."/>
            <person name="Angelidaki I."/>
        </authorList>
    </citation>
    <scope>NUCLEOTIDE SEQUENCE</scope>
    <source>
        <strain evidence="8">AS06rmzACSIP_7</strain>
    </source>
</reference>
<dbReference type="InterPro" id="IPR000182">
    <property type="entry name" value="GNAT_dom"/>
</dbReference>
<evidence type="ECO:0000259" key="6">
    <source>
        <dbReference type="PROSITE" id="PS50975"/>
    </source>
</evidence>
<evidence type="ECO:0000259" key="7">
    <source>
        <dbReference type="PROSITE" id="PS51186"/>
    </source>
</evidence>
<organism evidence="8 9">
    <name type="scientific">Syntrophorhabdus aromaticivorans</name>
    <dbReference type="NCBI Taxonomy" id="328301"/>
    <lineage>
        <taxon>Bacteria</taxon>
        <taxon>Pseudomonadati</taxon>
        <taxon>Thermodesulfobacteriota</taxon>
        <taxon>Syntrophorhabdia</taxon>
        <taxon>Syntrophorhabdales</taxon>
        <taxon>Syntrophorhabdaceae</taxon>
        <taxon>Syntrophorhabdus</taxon>
    </lineage>
</organism>
<protein>
    <submittedName>
        <fullName evidence="8">Bifunctional acetate--CoA ligase family protein/GNAT family N-acetyltransferase</fullName>
    </submittedName>
</protein>
<dbReference type="SUPFAM" id="SSF52210">
    <property type="entry name" value="Succinyl-CoA synthetase domains"/>
    <property type="match status" value="2"/>
</dbReference>
<dbReference type="Pfam" id="PF19045">
    <property type="entry name" value="Ligase_CoA_2"/>
    <property type="match status" value="1"/>
</dbReference>
<sequence length="892" mass="97566">MKRGDIKAMFDPKTVALIGASEKQGAVGQALLENLLRSETAKVFPVNPAKKTVMGKECFSDMGKIGEHIDLAVVATPAKTVPAVVEDCGKAGVEGIIIISAGFKETGEEGKSLEDEIHAIQKRYGMRIVGPNCVGVIRPPVGLNSTFLSSQPEPGNIAFISQSGALGAATLDWAVNAHIGFSMFASLGSMIDVDFGDLIDFLGNDYTTRSIMLYMEGVGNAKKFMSAARGFARNKPIIIVKPGRFTESAKAALSHTGAMAGDDQVYDAAFKRAGVIRVKEFAGLFNSAAVLDSKYLPKGRRLAIITNAGGFGVMATDTLIDMGGELARLSDNSMAELNSILPPYWSKGNPVDILGDGDEKRYVDAIRICMSDPGVDGLLVLLTPQATMNPEEVAKAVAENVKNSLKPVVTTWAGGETVRAGREVFYRNNIPTYETPEAAVKTYMTMYSYSRNLELLYETPSGLPLDQAPPKNHLKAFIKRMVREGRTLLSEEESKDFLRIYGIPVTTPYVAQNPDGAITAAARIGYPVVLKIVSPDISHKSDVGGVRVGIRSEGELREEYARLISSVRSHEPNATISGVSVQKMIEGIDYEVILGAKKDKDFGSIILFGMGGIGTEVFKDISIGLPPLNQTLARRLIEETKVYNILKGYRGKTPADLKQLVRLIISFSNLIVDFPEIAEMDINPIAIADGRSCAIDARIILDREYTESTSQYQYPHLVITPYPTQYTAPWRLSDGTEVTLRPIRPEDEPLELDMLSSLSRETMRTRFFSIIKDITHAMLVRFCNIDYNREMAIVAEIREGEMRRIIGIGRLIIESDFESGEYAVLVHDAYQGKGLGYKLVDVIIGIAQDKGLGEIYGTVLTENEKMLQVARKLGFTSKRQPDGVTRVQLMLK</sequence>
<gene>
    <name evidence="8" type="ORF">GXY80_07065</name>
</gene>
<dbReference type="GO" id="GO:0005524">
    <property type="term" value="F:ATP binding"/>
    <property type="evidence" value="ECO:0007669"/>
    <property type="project" value="UniProtKB-UniRule"/>
</dbReference>
<evidence type="ECO:0000256" key="2">
    <source>
        <dbReference type="ARBA" id="ARBA00022741"/>
    </source>
</evidence>
<evidence type="ECO:0000256" key="5">
    <source>
        <dbReference type="PROSITE-ProRule" id="PRU00409"/>
    </source>
</evidence>
<dbReference type="SUPFAM" id="SSF51735">
    <property type="entry name" value="NAD(P)-binding Rossmann-fold domains"/>
    <property type="match status" value="1"/>
</dbReference>
<name>A0A971S0D3_9BACT</name>
<evidence type="ECO:0000256" key="4">
    <source>
        <dbReference type="ARBA" id="ARBA00060888"/>
    </source>
</evidence>
<dbReference type="PANTHER" id="PTHR43334:SF1">
    <property type="entry name" value="3-HYDROXYPROPIONATE--COA LIGASE [ADP-FORMING]"/>
    <property type="match status" value="1"/>
</dbReference>
<dbReference type="InterPro" id="IPR011761">
    <property type="entry name" value="ATP-grasp"/>
</dbReference>
<dbReference type="InterPro" id="IPR016102">
    <property type="entry name" value="Succinyl-CoA_synth-like"/>
</dbReference>
<evidence type="ECO:0000313" key="9">
    <source>
        <dbReference type="Proteomes" id="UP000777265"/>
    </source>
</evidence>
<dbReference type="Pfam" id="PF13549">
    <property type="entry name" value="ATP-grasp_5"/>
    <property type="match status" value="1"/>
</dbReference>
<dbReference type="Gene3D" id="3.30.470.20">
    <property type="entry name" value="ATP-grasp fold, B domain"/>
    <property type="match status" value="1"/>
</dbReference>
<proteinExistence type="inferred from homology"/>
<dbReference type="InterPro" id="IPR032875">
    <property type="entry name" value="Succ_CoA_lig_flav_dom"/>
</dbReference>
<feature type="domain" description="N-acetyltransferase" evidence="7">
    <location>
        <begin position="738"/>
        <end position="892"/>
    </location>
</feature>
<dbReference type="GO" id="GO:0016747">
    <property type="term" value="F:acyltransferase activity, transferring groups other than amino-acyl groups"/>
    <property type="evidence" value="ECO:0007669"/>
    <property type="project" value="InterPro"/>
</dbReference>
<dbReference type="Proteomes" id="UP000777265">
    <property type="component" value="Unassembled WGS sequence"/>
</dbReference>
<dbReference type="SUPFAM" id="SSF55729">
    <property type="entry name" value="Acyl-CoA N-acyltransferases (Nat)"/>
    <property type="match status" value="1"/>
</dbReference>
<dbReference type="SMART" id="SM00881">
    <property type="entry name" value="CoA_binding"/>
    <property type="match status" value="1"/>
</dbReference>
<dbReference type="Gene3D" id="3.40.630.30">
    <property type="match status" value="1"/>
</dbReference>
<evidence type="ECO:0000256" key="3">
    <source>
        <dbReference type="ARBA" id="ARBA00022840"/>
    </source>
</evidence>
<comment type="similarity">
    <text evidence="4">In the N-terminal section; belongs to the acetate CoA ligase alpha subunit family.</text>
</comment>
<dbReference type="GO" id="GO:0043758">
    <property type="term" value="F:acetate-CoA ligase (ADP-forming) activity"/>
    <property type="evidence" value="ECO:0007669"/>
    <property type="project" value="InterPro"/>
</dbReference>
<dbReference type="Gene3D" id="3.30.1490.20">
    <property type="entry name" value="ATP-grasp fold, A domain"/>
    <property type="match status" value="1"/>
</dbReference>